<name>X1RM50_9ZZZZ</name>
<accession>X1RM50</accession>
<gene>
    <name evidence="1" type="ORF">S12H4_11125</name>
</gene>
<evidence type="ECO:0000313" key="1">
    <source>
        <dbReference type="EMBL" id="GAI68026.1"/>
    </source>
</evidence>
<comment type="caution">
    <text evidence="1">The sequence shown here is derived from an EMBL/GenBank/DDBJ whole genome shotgun (WGS) entry which is preliminary data.</text>
</comment>
<feature type="non-terminal residue" evidence="1">
    <location>
        <position position="65"/>
    </location>
</feature>
<dbReference type="InterPro" id="IPR015421">
    <property type="entry name" value="PyrdxlP-dep_Trfase_major"/>
</dbReference>
<dbReference type="InterPro" id="IPR015424">
    <property type="entry name" value="PyrdxlP-dep_Trfase"/>
</dbReference>
<sequence length="65" mass="7524">MVALNLIRDKDPFLTGGDEILTTNHEYGAIDRTWRYICRQVGAHYVQREISLPVPDQDIFVDSFL</sequence>
<organism evidence="1">
    <name type="scientific">marine sediment metagenome</name>
    <dbReference type="NCBI Taxonomy" id="412755"/>
    <lineage>
        <taxon>unclassified sequences</taxon>
        <taxon>metagenomes</taxon>
        <taxon>ecological metagenomes</taxon>
    </lineage>
</organism>
<protein>
    <recommendedName>
        <fullName evidence="2">Aminotransferase class V domain-containing protein</fullName>
    </recommendedName>
</protein>
<dbReference type="Gene3D" id="3.40.640.10">
    <property type="entry name" value="Type I PLP-dependent aspartate aminotransferase-like (Major domain)"/>
    <property type="match status" value="1"/>
</dbReference>
<proteinExistence type="predicted"/>
<reference evidence="1" key="1">
    <citation type="journal article" date="2014" name="Front. Microbiol.">
        <title>High frequency of phylogenetically diverse reductive dehalogenase-homologous genes in deep subseafloor sedimentary metagenomes.</title>
        <authorList>
            <person name="Kawai M."/>
            <person name="Futagami T."/>
            <person name="Toyoda A."/>
            <person name="Takaki Y."/>
            <person name="Nishi S."/>
            <person name="Hori S."/>
            <person name="Arai W."/>
            <person name="Tsubouchi T."/>
            <person name="Morono Y."/>
            <person name="Uchiyama I."/>
            <person name="Ito T."/>
            <person name="Fujiyama A."/>
            <person name="Inagaki F."/>
            <person name="Takami H."/>
        </authorList>
    </citation>
    <scope>NUCLEOTIDE SEQUENCE</scope>
    <source>
        <strain evidence="1">Expedition CK06-06</strain>
    </source>
</reference>
<dbReference type="SUPFAM" id="SSF53383">
    <property type="entry name" value="PLP-dependent transferases"/>
    <property type="match status" value="1"/>
</dbReference>
<dbReference type="AlphaFoldDB" id="X1RM50"/>
<evidence type="ECO:0008006" key="2">
    <source>
        <dbReference type="Google" id="ProtNLM"/>
    </source>
</evidence>
<dbReference type="EMBL" id="BARW01004923">
    <property type="protein sequence ID" value="GAI68026.1"/>
    <property type="molecule type" value="Genomic_DNA"/>
</dbReference>